<dbReference type="AlphaFoldDB" id="A0A1I0QUW7"/>
<proteinExistence type="predicted"/>
<sequence length="195" mass="21490">MLVILVGVSALFLVEPVLENYPDDARVFPQLTASIVFIGSLLLLFRNYLPGPLRTFVAESISITSTDESDIPGAEEDREESEETEAEYKKETIGTEYGYEVNETVFMVVTTILYFAGGWAAGFLFATPIYILGYTLWFRTSPVISVVLATLGTIVIYLFMTYLVLPFDQGHIFDFSPFLPLLLDGLSASLPGGGT</sequence>
<organism evidence="3 4">
    <name type="scientific">Natrinema salifodinae</name>
    <dbReference type="NCBI Taxonomy" id="1202768"/>
    <lineage>
        <taxon>Archaea</taxon>
        <taxon>Methanobacteriati</taxon>
        <taxon>Methanobacteriota</taxon>
        <taxon>Stenosarchaea group</taxon>
        <taxon>Halobacteria</taxon>
        <taxon>Halobacteriales</taxon>
        <taxon>Natrialbaceae</taxon>
        <taxon>Natrinema</taxon>
    </lineage>
</organism>
<feature type="transmembrane region" description="Helical" evidence="1">
    <location>
        <begin position="143"/>
        <end position="165"/>
    </location>
</feature>
<feature type="domain" description="DUF1468" evidence="2">
    <location>
        <begin position="4"/>
        <end position="163"/>
    </location>
</feature>
<dbReference type="OrthoDB" id="326396at2157"/>
<reference evidence="4" key="1">
    <citation type="submission" date="2016-10" db="EMBL/GenBank/DDBJ databases">
        <authorList>
            <person name="Varghese N."/>
        </authorList>
    </citation>
    <scope>NUCLEOTIDE SEQUENCE [LARGE SCALE GENOMIC DNA]</scope>
    <source>
        <strain evidence="4">CGMCC 1.12284</strain>
    </source>
</reference>
<dbReference type="eggNOG" id="arCOG13689">
    <property type="taxonomic scope" value="Archaea"/>
</dbReference>
<keyword evidence="4" id="KW-1185">Reference proteome</keyword>
<evidence type="ECO:0000259" key="2">
    <source>
        <dbReference type="Pfam" id="PF07331"/>
    </source>
</evidence>
<dbReference type="Pfam" id="PF07331">
    <property type="entry name" value="TctB"/>
    <property type="match status" value="1"/>
</dbReference>
<protein>
    <submittedName>
        <fullName evidence="3">Tripartite tricarboxylate transporter TctB family protein</fullName>
    </submittedName>
</protein>
<keyword evidence="1" id="KW-1133">Transmembrane helix</keyword>
<dbReference type="EMBL" id="FOIS01000005">
    <property type="protein sequence ID" value="SEW30778.1"/>
    <property type="molecule type" value="Genomic_DNA"/>
</dbReference>
<evidence type="ECO:0000313" key="4">
    <source>
        <dbReference type="Proteomes" id="UP000183275"/>
    </source>
</evidence>
<dbReference type="STRING" id="1202768.SAMN05216285_3901"/>
<gene>
    <name evidence="3" type="ORF">SAMN05216285_3901</name>
</gene>
<name>A0A1I0QUW7_9EURY</name>
<feature type="transmembrane region" description="Helical" evidence="1">
    <location>
        <begin position="26"/>
        <end position="45"/>
    </location>
</feature>
<evidence type="ECO:0000256" key="1">
    <source>
        <dbReference type="SAM" id="Phobius"/>
    </source>
</evidence>
<feature type="transmembrane region" description="Helical" evidence="1">
    <location>
        <begin position="112"/>
        <end position="137"/>
    </location>
</feature>
<evidence type="ECO:0000313" key="3">
    <source>
        <dbReference type="EMBL" id="SEW30778.1"/>
    </source>
</evidence>
<dbReference type="InterPro" id="IPR009936">
    <property type="entry name" value="DUF1468"/>
</dbReference>
<keyword evidence="1" id="KW-0812">Transmembrane</keyword>
<keyword evidence="1" id="KW-0472">Membrane</keyword>
<dbReference type="Proteomes" id="UP000183275">
    <property type="component" value="Unassembled WGS sequence"/>
</dbReference>
<dbReference type="RefSeq" id="WP_049989195.1">
    <property type="nucleotide sequence ID" value="NZ_FOIS01000005.1"/>
</dbReference>
<accession>A0A1I0QUW7</accession>